<dbReference type="CDD" id="cd20557">
    <property type="entry name" value="CYCLIN_ScPCL1-like"/>
    <property type="match status" value="1"/>
</dbReference>
<dbReference type="SUPFAM" id="SSF47954">
    <property type="entry name" value="Cyclin-like"/>
    <property type="match status" value="1"/>
</dbReference>
<name>A0AAD6RXR1_9AGAR</name>
<dbReference type="GO" id="GO:0016538">
    <property type="term" value="F:cyclin-dependent protein serine/threonine kinase regulator activity"/>
    <property type="evidence" value="ECO:0007669"/>
    <property type="project" value="TreeGrafter"/>
</dbReference>
<feature type="domain" description="Cyclin N-terminal" evidence="1">
    <location>
        <begin position="48"/>
        <end position="137"/>
    </location>
</feature>
<dbReference type="Proteomes" id="UP001218188">
    <property type="component" value="Unassembled WGS sequence"/>
</dbReference>
<comment type="caution">
    <text evidence="2">The sequence shown here is derived from an EMBL/GenBank/DDBJ whole genome shotgun (WGS) entry which is preliminary data.</text>
</comment>
<reference evidence="2" key="1">
    <citation type="submission" date="2023-03" db="EMBL/GenBank/DDBJ databases">
        <title>Massive genome expansion in bonnet fungi (Mycena s.s.) driven by repeated elements and novel gene families across ecological guilds.</title>
        <authorList>
            <consortium name="Lawrence Berkeley National Laboratory"/>
            <person name="Harder C.B."/>
            <person name="Miyauchi S."/>
            <person name="Viragh M."/>
            <person name="Kuo A."/>
            <person name="Thoen E."/>
            <person name="Andreopoulos B."/>
            <person name="Lu D."/>
            <person name="Skrede I."/>
            <person name="Drula E."/>
            <person name="Henrissat B."/>
            <person name="Morin E."/>
            <person name="Kohler A."/>
            <person name="Barry K."/>
            <person name="LaButti K."/>
            <person name="Morin E."/>
            <person name="Salamov A."/>
            <person name="Lipzen A."/>
            <person name="Mereny Z."/>
            <person name="Hegedus B."/>
            <person name="Baldrian P."/>
            <person name="Stursova M."/>
            <person name="Weitz H."/>
            <person name="Taylor A."/>
            <person name="Grigoriev I.V."/>
            <person name="Nagy L.G."/>
            <person name="Martin F."/>
            <person name="Kauserud H."/>
        </authorList>
    </citation>
    <scope>NUCLEOTIDE SEQUENCE</scope>
    <source>
        <strain evidence="2">CBHHK200</strain>
    </source>
</reference>
<dbReference type="InterPro" id="IPR013922">
    <property type="entry name" value="Cyclin_PHO80-like"/>
</dbReference>
<evidence type="ECO:0000259" key="1">
    <source>
        <dbReference type="Pfam" id="PF00134"/>
    </source>
</evidence>
<dbReference type="AlphaFoldDB" id="A0AAD6RXR1"/>
<dbReference type="Pfam" id="PF00134">
    <property type="entry name" value="Cyclin_N"/>
    <property type="match status" value="1"/>
</dbReference>
<feature type="non-terminal residue" evidence="2">
    <location>
        <position position="1"/>
    </location>
</feature>
<accession>A0AAD6RXR1</accession>
<protein>
    <recommendedName>
        <fullName evidence="1">Cyclin N-terminal domain-containing protein</fullName>
    </recommendedName>
</protein>
<organism evidence="2 3">
    <name type="scientific">Mycena alexandri</name>
    <dbReference type="NCBI Taxonomy" id="1745969"/>
    <lineage>
        <taxon>Eukaryota</taxon>
        <taxon>Fungi</taxon>
        <taxon>Dikarya</taxon>
        <taxon>Basidiomycota</taxon>
        <taxon>Agaricomycotina</taxon>
        <taxon>Agaricomycetes</taxon>
        <taxon>Agaricomycetidae</taxon>
        <taxon>Agaricales</taxon>
        <taxon>Marasmiineae</taxon>
        <taxon>Mycenaceae</taxon>
        <taxon>Mycena</taxon>
    </lineage>
</organism>
<proteinExistence type="predicted"/>
<sequence>AISAWPSTATSANDGSRVLSANFIAHLFACNKFSSRSRHPDTYLPVYIAFAIHHTNTGEEAVYAALVLLQRLKGRYPKDTRSSGHKLFIAAFMVASKFLYDESYKNSTWRKIAQKLYSLPEINQMERELCFHLEWDIALDTPTISNFRALVSRDFHPGASRPYPTYPTETAYKRRRPNRRENIQLTSHRRAQCSSRVEFSSHTDSACRKLVPITQT</sequence>
<dbReference type="InterPro" id="IPR036915">
    <property type="entry name" value="Cyclin-like_sf"/>
</dbReference>
<dbReference type="GO" id="GO:0000307">
    <property type="term" value="C:cyclin-dependent protein kinase holoenzyme complex"/>
    <property type="evidence" value="ECO:0007669"/>
    <property type="project" value="TreeGrafter"/>
</dbReference>
<dbReference type="PANTHER" id="PTHR15615:SF108">
    <property type="entry name" value="PROTEIN CNPPD1"/>
    <property type="match status" value="1"/>
</dbReference>
<dbReference type="Gene3D" id="1.10.472.10">
    <property type="entry name" value="Cyclin-like"/>
    <property type="match status" value="1"/>
</dbReference>
<dbReference type="EMBL" id="JARJCM010000567">
    <property type="protein sequence ID" value="KAJ7016195.1"/>
    <property type="molecule type" value="Genomic_DNA"/>
</dbReference>
<gene>
    <name evidence="2" type="ORF">C8F04DRAFT_982610</name>
</gene>
<evidence type="ECO:0000313" key="3">
    <source>
        <dbReference type="Proteomes" id="UP001218188"/>
    </source>
</evidence>
<keyword evidence="3" id="KW-1185">Reference proteome</keyword>
<dbReference type="GO" id="GO:0005634">
    <property type="term" value="C:nucleus"/>
    <property type="evidence" value="ECO:0007669"/>
    <property type="project" value="TreeGrafter"/>
</dbReference>
<dbReference type="PANTHER" id="PTHR15615">
    <property type="match status" value="1"/>
</dbReference>
<dbReference type="GO" id="GO:0019901">
    <property type="term" value="F:protein kinase binding"/>
    <property type="evidence" value="ECO:0007669"/>
    <property type="project" value="InterPro"/>
</dbReference>
<dbReference type="InterPro" id="IPR006671">
    <property type="entry name" value="Cyclin_N"/>
</dbReference>
<evidence type="ECO:0000313" key="2">
    <source>
        <dbReference type="EMBL" id="KAJ7016195.1"/>
    </source>
</evidence>